<dbReference type="RefSeq" id="WP_155297086.1">
    <property type="nucleotide sequence ID" value="NZ_CP021075.1"/>
</dbReference>
<dbReference type="AlphaFoldDB" id="A0AAQ0BPX4"/>
<evidence type="ECO:0000256" key="1">
    <source>
        <dbReference type="SAM" id="MobiDB-lite"/>
    </source>
</evidence>
<evidence type="ECO:0000313" key="4">
    <source>
        <dbReference type="Proteomes" id="UP000594892"/>
    </source>
</evidence>
<dbReference type="Proteomes" id="UP000594892">
    <property type="component" value="Chromosome 1"/>
</dbReference>
<gene>
    <name evidence="2" type="ORF">I6H06_08625</name>
    <name evidence="3" type="ORF">NFI99_08065</name>
</gene>
<reference evidence="3" key="2">
    <citation type="submission" date="2022-06" db="EMBL/GenBank/DDBJ databases">
        <title>Draft genome sequence of Burkholderia glumae strain GR20004 isolated from rice panicle showing bacterial panicle blight.</title>
        <authorList>
            <person name="Choi S.Y."/>
            <person name="Lee Y.H."/>
        </authorList>
    </citation>
    <scope>NUCLEOTIDE SEQUENCE</scope>
    <source>
        <strain evidence="3">GR20004</strain>
    </source>
</reference>
<dbReference type="GeneID" id="45699130"/>
<dbReference type="EMBL" id="CP065600">
    <property type="protein sequence ID" value="QPQ89679.1"/>
    <property type="molecule type" value="Genomic_DNA"/>
</dbReference>
<reference evidence="2 4" key="1">
    <citation type="submission" date="2020-12" db="EMBL/GenBank/DDBJ databases">
        <title>FDA dAtabase for Regulatory Grade micrObial Sequences (FDA-ARGOS): Supporting development and validation of Infectious Disease Dx tests.</title>
        <authorList>
            <person name="Minogue T."/>
            <person name="Wolcott M."/>
            <person name="Wasieloski L."/>
            <person name="Aguilar W."/>
            <person name="Moore D."/>
            <person name="Jaissle J."/>
            <person name="Tallon L."/>
            <person name="Sadzewicz L."/>
            <person name="Zhao X."/>
            <person name="Boylan J."/>
            <person name="Ott S."/>
            <person name="Bowen H."/>
            <person name="Vavikolanu K."/>
            <person name="Mehta A."/>
            <person name="Aluvathingal J."/>
            <person name="Nadendla S."/>
            <person name="Yan Y."/>
            <person name="Sichtig H."/>
        </authorList>
    </citation>
    <scope>NUCLEOTIDE SEQUENCE [LARGE SCALE GENOMIC DNA]</scope>
    <source>
        <strain evidence="2 4">FDAARGOS_949</strain>
    </source>
</reference>
<proteinExistence type="predicted"/>
<evidence type="ECO:0000313" key="5">
    <source>
        <dbReference type="Proteomes" id="UP001056386"/>
    </source>
</evidence>
<keyword evidence="5" id="KW-1185">Reference proteome</keyword>
<sequence length="47" mass="4463">MKAALAAAGLSAPGMEAEPAPTHGQPAADRSAACRINAMPAAMAGTG</sequence>
<dbReference type="Proteomes" id="UP001056386">
    <property type="component" value="Chromosome 2"/>
</dbReference>
<evidence type="ECO:0000313" key="2">
    <source>
        <dbReference type="EMBL" id="QPQ89679.1"/>
    </source>
</evidence>
<feature type="region of interest" description="Disordered" evidence="1">
    <location>
        <begin position="1"/>
        <end position="31"/>
    </location>
</feature>
<feature type="compositionally biased region" description="Low complexity" evidence="1">
    <location>
        <begin position="1"/>
        <end position="12"/>
    </location>
</feature>
<dbReference type="EMBL" id="CP099583">
    <property type="protein sequence ID" value="USS42187.1"/>
    <property type="molecule type" value="Genomic_DNA"/>
</dbReference>
<protein>
    <submittedName>
        <fullName evidence="2">Uncharacterized protein</fullName>
    </submittedName>
</protein>
<accession>A0AAQ0BPX4</accession>
<name>A0AAQ0BPX4_BURGL</name>
<organism evidence="2 4">
    <name type="scientific">Burkholderia glumae</name>
    <name type="common">Pseudomonas glumae</name>
    <dbReference type="NCBI Taxonomy" id="337"/>
    <lineage>
        <taxon>Bacteria</taxon>
        <taxon>Pseudomonadati</taxon>
        <taxon>Pseudomonadota</taxon>
        <taxon>Betaproteobacteria</taxon>
        <taxon>Burkholderiales</taxon>
        <taxon>Burkholderiaceae</taxon>
        <taxon>Burkholderia</taxon>
    </lineage>
</organism>
<evidence type="ECO:0000313" key="3">
    <source>
        <dbReference type="EMBL" id="USS42187.1"/>
    </source>
</evidence>